<evidence type="ECO:0000256" key="6">
    <source>
        <dbReference type="ARBA" id="ARBA00023065"/>
    </source>
</evidence>
<keyword evidence="6" id="KW-0406">Ion transport</keyword>
<dbReference type="Gene3D" id="6.10.140.1330">
    <property type="match status" value="1"/>
</dbReference>
<keyword evidence="4 9" id="KW-1133">Transmembrane helix</keyword>
<feature type="signal peptide" evidence="10">
    <location>
        <begin position="1"/>
        <end position="20"/>
    </location>
</feature>
<keyword evidence="13" id="KW-1185">Reference proteome</keyword>
<evidence type="ECO:0000256" key="7">
    <source>
        <dbReference type="ARBA" id="ARBA00023136"/>
    </source>
</evidence>
<keyword evidence="3 9" id="KW-0812">Transmembrane</keyword>
<dbReference type="GO" id="GO:0098719">
    <property type="term" value="P:sodium ion import across plasma membrane"/>
    <property type="evidence" value="ECO:0007669"/>
    <property type="project" value="TreeGrafter"/>
</dbReference>
<dbReference type="EMBL" id="JAKCXM010004171">
    <property type="protein sequence ID" value="KAJ0389313.1"/>
    <property type="molecule type" value="Genomic_DNA"/>
</dbReference>
<feature type="transmembrane region" description="Helical" evidence="9">
    <location>
        <begin position="61"/>
        <end position="87"/>
    </location>
</feature>
<dbReference type="InterPro" id="IPR018422">
    <property type="entry name" value="Cation/H_exchanger_CPA1"/>
</dbReference>
<evidence type="ECO:0000313" key="12">
    <source>
        <dbReference type="EMBL" id="KAJ0389313.1"/>
    </source>
</evidence>
<evidence type="ECO:0000256" key="4">
    <source>
        <dbReference type="ARBA" id="ARBA00022989"/>
    </source>
</evidence>
<name>A0AAD5L741_PYTIN</name>
<evidence type="ECO:0000256" key="3">
    <source>
        <dbReference type="ARBA" id="ARBA00022692"/>
    </source>
</evidence>
<evidence type="ECO:0000313" key="13">
    <source>
        <dbReference type="Proteomes" id="UP001209570"/>
    </source>
</evidence>
<evidence type="ECO:0000256" key="9">
    <source>
        <dbReference type="SAM" id="Phobius"/>
    </source>
</evidence>
<accession>A0AAD5L741</accession>
<keyword evidence="7 9" id="KW-0472">Membrane</keyword>
<keyword evidence="5" id="KW-0915">Sodium</keyword>
<dbReference type="Pfam" id="PF00999">
    <property type="entry name" value="Na_H_Exchanger"/>
    <property type="match status" value="1"/>
</dbReference>
<dbReference type="GO" id="GO:0015386">
    <property type="term" value="F:potassium:proton antiporter activity"/>
    <property type="evidence" value="ECO:0007669"/>
    <property type="project" value="TreeGrafter"/>
</dbReference>
<dbReference type="InterPro" id="IPR006153">
    <property type="entry name" value="Cation/H_exchanger_TM"/>
</dbReference>
<dbReference type="Proteomes" id="UP001209570">
    <property type="component" value="Unassembled WGS sequence"/>
</dbReference>
<dbReference type="GO" id="GO:0015385">
    <property type="term" value="F:sodium:proton antiporter activity"/>
    <property type="evidence" value="ECO:0007669"/>
    <property type="project" value="InterPro"/>
</dbReference>
<evidence type="ECO:0000256" key="10">
    <source>
        <dbReference type="SAM" id="SignalP"/>
    </source>
</evidence>
<dbReference type="GO" id="GO:0051453">
    <property type="term" value="P:regulation of intracellular pH"/>
    <property type="evidence" value="ECO:0007669"/>
    <property type="project" value="TreeGrafter"/>
</dbReference>
<sequence length="100" mass="10498">MGDLISGVATVLLLSSSGSAADPRAFDAKVFGESVLNDAVAIVLFNTFLKFYESQSEFTTAAIASLMVEFVFISLGSVACGVVTRYARAIDFGVYLVASV</sequence>
<keyword evidence="8" id="KW-0739">Sodium transport</keyword>
<organism evidence="12 13">
    <name type="scientific">Pythium insidiosum</name>
    <name type="common">Pythiosis disease agent</name>
    <dbReference type="NCBI Taxonomy" id="114742"/>
    <lineage>
        <taxon>Eukaryota</taxon>
        <taxon>Sar</taxon>
        <taxon>Stramenopiles</taxon>
        <taxon>Oomycota</taxon>
        <taxon>Peronosporomycetes</taxon>
        <taxon>Pythiales</taxon>
        <taxon>Pythiaceae</taxon>
        <taxon>Pythium</taxon>
    </lineage>
</organism>
<gene>
    <name evidence="12" type="ORF">P43SY_011272</name>
</gene>
<protein>
    <recommendedName>
        <fullName evidence="11">Cation/H+ exchanger transmembrane domain-containing protein</fullName>
    </recommendedName>
</protein>
<evidence type="ECO:0000256" key="2">
    <source>
        <dbReference type="ARBA" id="ARBA00022448"/>
    </source>
</evidence>
<evidence type="ECO:0000256" key="5">
    <source>
        <dbReference type="ARBA" id="ARBA00023053"/>
    </source>
</evidence>
<keyword evidence="2" id="KW-0813">Transport</keyword>
<keyword evidence="10" id="KW-0732">Signal</keyword>
<proteinExistence type="predicted"/>
<dbReference type="PANTHER" id="PTHR10110">
    <property type="entry name" value="SODIUM/HYDROGEN EXCHANGER"/>
    <property type="match status" value="1"/>
</dbReference>
<dbReference type="PANTHER" id="PTHR10110:SF187">
    <property type="entry name" value="SODIUM_HYDROGEN EXCHANGER"/>
    <property type="match status" value="1"/>
</dbReference>
<comment type="caution">
    <text evidence="12">The sequence shown here is derived from an EMBL/GenBank/DDBJ whole genome shotgun (WGS) entry which is preliminary data.</text>
</comment>
<comment type="subcellular location">
    <subcellularLocation>
        <location evidence="1">Membrane</location>
        <topology evidence="1">Multi-pass membrane protein</topology>
    </subcellularLocation>
</comment>
<evidence type="ECO:0000256" key="1">
    <source>
        <dbReference type="ARBA" id="ARBA00004141"/>
    </source>
</evidence>
<feature type="chain" id="PRO_5041897195" description="Cation/H+ exchanger transmembrane domain-containing protein" evidence="10">
    <location>
        <begin position="21"/>
        <end position="100"/>
    </location>
</feature>
<evidence type="ECO:0000256" key="8">
    <source>
        <dbReference type="ARBA" id="ARBA00023201"/>
    </source>
</evidence>
<feature type="domain" description="Cation/H+ exchanger transmembrane" evidence="11">
    <location>
        <begin position="23"/>
        <end position="87"/>
    </location>
</feature>
<dbReference type="AlphaFoldDB" id="A0AAD5L741"/>
<evidence type="ECO:0000259" key="11">
    <source>
        <dbReference type="Pfam" id="PF00999"/>
    </source>
</evidence>
<reference evidence="12" key="1">
    <citation type="submission" date="2021-12" db="EMBL/GenBank/DDBJ databases">
        <title>Prjna785345.</title>
        <authorList>
            <person name="Rujirawat T."/>
            <person name="Krajaejun T."/>
        </authorList>
    </citation>
    <scope>NUCLEOTIDE SEQUENCE</scope>
    <source>
        <strain evidence="12">Pi057C3</strain>
    </source>
</reference>
<dbReference type="GO" id="GO:0005886">
    <property type="term" value="C:plasma membrane"/>
    <property type="evidence" value="ECO:0007669"/>
    <property type="project" value="TreeGrafter"/>
</dbReference>